<evidence type="ECO:0000313" key="1">
    <source>
        <dbReference type="EMBL" id="OBV39402.1"/>
    </source>
</evidence>
<proteinExistence type="predicted"/>
<dbReference type="AlphaFoldDB" id="A0A1A7C0Y2"/>
<accession>A0A1A7C0Y2</accession>
<evidence type="ECO:0000313" key="2">
    <source>
        <dbReference type="Proteomes" id="UP000092713"/>
    </source>
</evidence>
<dbReference type="RefSeq" id="WP_065308153.1">
    <property type="nucleotide sequence ID" value="NZ_LOCQ01000054.1"/>
</dbReference>
<reference evidence="1 2" key="1">
    <citation type="submission" date="2016-04" db="EMBL/GenBank/DDBJ databases">
        <title>Draft genome sequence of Janthinobacterium psychrotolerans sp. nov., isolated from freshwater sediments in Denmark.</title>
        <authorList>
            <person name="Gong X."/>
            <person name="Skrivergaard S."/>
            <person name="Korsgaard B.S."/>
            <person name="Schreiber L."/>
            <person name="Marshall I.P."/>
            <person name="Finster K."/>
            <person name="Schramm A."/>
        </authorList>
    </citation>
    <scope>NUCLEOTIDE SEQUENCE [LARGE SCALE GENOMIC DNA]</scope>
    <source>
        <strain evidence="1 2">S3-2</strain>
    </source>
</reference>
<protein>
    <submittedName>
        <fullName evidence="1">Uncharacterized protein</fullName>
    </submittedName>
</protein>
<keyword evidence="2" id="KW-1185">Reference proteome</keyword>
<dbReference type="STRING" id="1747903.ASR47_1009217"/>
<dbReference type="Proteomes" id="UP000092713">
    <property type="component" value="Unassembled WGS sequence"/>
</dbReference>
<sequence length="182" mass="20050">MLLSLDDPLWPTLEGGYRMPCDASLPLKALQAGEDAWQELWEELHHQGDVGVASYAAVPQLLQICGEAAQRGDDFYALIALIEIERHRRRNPPLPAWLEESYRAAWAQLAHIAARDLQGDVTASAQNAMLAVLALARGNLKLGAMLIHMDSSEVDDWLEERLGWSELYQSGVPATPPLGTQA</sequence>
<dbReference type="EMBL" id="LOCQ01000054">
    <property type="protein sequence ID" value="OBV39402.1"/>
    <property type="molecule type" value="Genomic_DNA"/>
</dbReference>
<organism evidence="1 2">
    <name type="scientific">Janthinobacterium psychrotolerans</name>
    <dbReference type="NCBI Taxonomy" id="1747903"/>
    <lineage>
        <taxon>Bacteria</taxon>
        <taxon>Pseudomonadati</taxon>
        <taxon>Pseudomonadota</taxon>
        <taxon>Betaproteobacteria</taxon>
        <taxon>Burkholderiales</taxon>
        <taxon>Oxalobacteraceae</taxon>
        <taxon>Janthinobacterium</taxon>
    </lineage>
</organism>
<name>A0A1A7C0Y2_9BURK</name>
<comment type="caution">
    <text evidence="1">The sequence shown here is derived from an EMBL/GenBank/DDBJ whole genome shotgun (WGS) entry which is preliminary data.</text>
</comment>
<dbReference type="OrthoDB" id="796912at2"/>
<gene>
    <name evidence="1" type="ORF">ASR47_1009217</name>
</gene>